<keyword evidence="2" id="KW-0479">Metal-binding</keyword>
<feature type="binding site" evidence="2">
    <location>
        <position position="137"/>
    </location>
    <ligand>
        <name>Fe cation</name>
        <dbReference type="ChEBI" id="CHEBI:24875"/>
    </ligand>
</feature>
<feature type="binding site" evidence="2">
    <location>
        <position position="91"/>
    </location>
    <ligand>
        <name>Fe cation</name>
        <dbReference type="ChEBI" id="CHEBI:24875"/>
    </ligand>
</feature>
<keyword evidence="2" id="KW-0378">Hydrolase</keyword>
<accession>Q05FG5</accession>
<dbReference type="PRINTS" id="PR01576">
    <property type="entry name" value="PDEFORMYLASE"/>
</dbReference>
<dbReference type="KEGG" id="crp:CRP_175"/>
<evidence type="ECO:0000313" key="3">
    <source>
        <dbReference type="EMBL" id="BAF35206.1"/>
    </source>
</evidence>
<evidence type="ECO:0000313" key="4">
    <source>
        <dbReference type="Proteomes" id="UP000000777"/>
    </source>
</evidence>
<dbReference type="PIRSF" id="PIRSF004749">
    <property type="entry name" value="Pep_def"/>
    <property type="match status" value="1"/>
</dbReference>
<dbReference type="Gene3D" id="3.90.45.10">
    <property type="entry name" value="Peptide deformylase"/>
    <property type="match status" value="1"/>
</dbReference>
<comment type="similarity">
    <text evidence="1 2">Belongs to the polypeptide deformylase family.</text>
</comment>
<keyword evidence="2" id="KW-0408">Iron</keyword>
<dbReference type="Proteomes" id="UP000000777">
    <property type="component" value="Chromosome"/>
</dbReference>
<proteinExistence type="inferred from homology"/>
<gene>
    <name evidence="2" type="primary">def</name>
    <name evidence="3" type="ordered locus">CRP_175</name>
</gene>
<feature type="active site" evidence="2">
    <location>
        <position position="134"/>
    </location>
</feature>
<dbReference type="OrthoDB" id="9804313at2"/>
<dbReference type="GO" id="GO:0006412">
    <property type="term" value="P:translation"/>
    <property type="evidence" value="ECO:0007669"/>
    <property type="project" value="UniProtKB-UniRule"/>
</dbReference>
<dbReference type="EMBL" id="AP009180">
    <property type="protein sequence ID" value="BAF35206.1"/>
    <property type="molecule type" value="Genomic_DNA"/>
</dbReference>
<dbReference type="PANTHER" id="PTHR10458:SF22">
    <property type="entry name" value="PEPTIDE DEFORMYLASE"/>
    <property type="match status" value="1"/>
</dbReference>
<dbReference type="PANTHER" id="PTHR10458">
    <property type="entry name" value="PEPTIDE DEFORMYLASE"/>
    <property type="match status" value="1"/>
</dbReference>
<dbReference type="EC" id="3.5.1.88" evidence="2"/>
<evidence type="ECO:0000256" key="2">
    <source>
        <dbReference type="HAMAP-Rule" id="MF_00163"/>
    </source>
</evidence>
<dbReference type="HOGENOM" id="CLU_061901_2_1_6"/>
<evidence type="ECO:0000256" key="1">
    <source>
        <dbReference type="ARBA" id="ARBA00010759"/>
    </source>
</evidence>
<dbReference type="STRING" id="387662.CRP_175"/>
<comment type="function">
    <text evidence="2">Removes the formyl group from the N-terminal Met of newly synthesized proteins. Requires at least a dipeptide for an efficient rate of reaction. N-terminal L-methionine is a prerequisite for activity but the enzyme has broad specificity at other positions.</text>
</comment>
<name>Q05FG5_CARRP</name>
<feature type="binding site" evidence="2">
    <location>
        <position position="133"/>
    </location>
    <ligand>
        <name>Fe cation</name>
        <dbReference type="ChEBI" id="CHEBI:24875"/>
    </ligand>
</feature>
<dbReference type="HAMAP" id="MF_00163">
    <property type="entry name" value="Pep_deformylase"/>
    <property type="match status" value="1"/>
</dbReference>
<dbReference type="Pfam" id="PF01327">
    <property type="entry name" value="Pep_deformylase"/>
    <property type="match status" value="1"/>
</dbReference>
<dbReference type="AlphaFoldDB" id="Q05FG5"/>
<protein>
    <recommendedName>
        <fullName evidence="2">Peptide deformylase</fullName>
        <shortName evidence="2">PDF</shortName>
        <ecNumber evidence="2">3.5.1.88</ecNumber>
    </recommendedName>
    <alternativeName>
        <fullName evidence="2">Polypeptide deformylase</fullName>
    </alternativeName>
</protein>
<dbReference type="InterPro" id="IPR023635">
    <property type="entry name" value="Peptide_deformylase"/>
</dbReference>
<organism evidence="3 4">
    <name type="scientific">Carsonella ruddii (strain PV)</name>
    <dbReference type="NCBI Taxonomy" id="387662"/>
    <lineage>
        <taxon>Bacteria</taxon>
        <taxon>Pseudomonadati</taxon>
        <taxon>Pseudomonadota</taxon>
        <taxon>Gammaproteobacteria</taxon>
        <taxon>Oceanospirillales</taxon>
        <taxon>Halomonadaceae</taxon>
        <taxon>Zymobacter group</taxon>
        <taxon>Candidatus Carsonella</taxon>
    </lineage>
</organism>
<dbReference type="NCBIfam" id="TIGR00079">
    <property type="entry name" value="pept_deformyl"/>
    <property type="match status" value="1"/>
</dbReference>
<dbReference type="InterPro" id="IPR036821">
    <property type="entry name" value="Peptide_deformylase_sf"/>
</dbReference>
<dbReference type="RefSeq" id="WP_011672398.1">
    <property type="nucleotide sequence ID" value="NC_008512.1"/>
</dbReference>
<comment type="cofactor">
    <cofactor evidence="2">
        <name>Fe(2+)</name>
        <dbReference type="ChEBI" id="CHEBI:29033"/>
    </cofactor>
    <text evidence="2">Binds 1 Fe(2+) ion.</text>
</comment>
<dbReference type="GO" id="GO:0046872">
    <property type="term" value="F:metal ion binding"/>
    <property type="evidence" value="ECO:0007669"/>
    <property type="project" value="UniProtKB-KW"/>
</dbReference>
<sequence>MFKILNFKDKRIRLFFKNVKVSFNYNILYIIKQMIILMYKNNGIGISSNQINCFKNIIICDVNFKKKKPLIMINPKILINNKNHTLGMEGCLSIKNFLISVLRFDKVYIKYFNIYNKKKKKIFNGIKSRCIQHEIDHLNSKLILDYSKIIFQKL</sequence>
<reference evidence="3 4" key="1">
    <citation type="journal article" date="2006" name="Science">
        <title>The 160-kilobase genome of the bacterial endosymbiont Carsonella.</title>
        <authorList>
            <person name="Nakabachi A."/>
            <person name="Yamashita A."/>
            <person name="Toh H."/>
            <person name="Ishikawa H."/>
            <person name="Dunbar H."/>
            <person name="Moran N."/>
            <person name="Hattori M."/>
        </authorList>
    </citation>
    <scope>NUCLEOTIDE SEQUENCE [LARGE SCALE GENOMIC DNA]</scope>
    <source>
        <strain evidence="3 4">PV</strain>
    </source>
</reference>
<dbReference type="SUPFAM" id="SSF56420">
    <property type="entry name" value="Peptide deformylase"/>
    <property type="match status" value="1"/>
</dbReference>
<dbReference type="GO" id="GO:0042586">
    <property type="term" value="F:peptide deformylase activity"/>
    <property type="evidence" value="ECO:0007669"/>
    <property type="project" value="UniProtKB-UniRule"/>
</dbReference>
<keyword evidence="2" id="KW-0648">Protein biosynthesis</keyword>
<comment type="catalytic activity">
    <reaction evidence="2">
        <text>N-terminal N-formyl-L-methionyl-[peptide] + H2O = N-terminal L-methionyl-[peptide] + formate</text>
        <dbReference type="Rhea" id="RHEA:24420"/>
        <dbReference type="Rhea" id="RHEA-COMP:10639"/>
        <dbReference type="Rhea" id="RHEA-COMP:10640"/>
        <dbReference type="ChEBI" id="CHEBI:15377"/>
        <dbReference type="ChEBI" id="CHEBI:15740"/>
        <dbReference type="ChEBI" id="CHEBI:49298"/>
        <dbReference type="ChEBI" id="CHEBI:64731"/>
        <dbReference type="EC" id="3.5.1.88"/>
    </reaction>
</comment>